<dbReference type="AlphaFoldDB" id="A0A554XGD6"/>
<dbReference type="SUPFAM" id="SSF81342">
    <property type="entry name" value="Transmembrane di-heme cytochromes"/>
    <property type="match status" value="1"/>
</dbReference>
<evidence type="ECO:0000256" key="1">
    <source>
        <dbReference type="SAM" id="MobiDB-lite"/>
    </source>
</evidence>
<name>A0A554XGD6_9BURK</name>
<evidence type="ECO:0000313" key="2">
    <source>
        <dbReference type="EMBL" id="TSE34891.1"/>
    </source>
</evidence>
<dbReference type="GO" id="GO:0016020">
    <property type="term" value="C:membrane"/>
    <property type="evidence" value="ECO:0007669"/>
    <property type="project" value="InterPro"/>
</dbReference>
<dbReference type="Gene3D" id="1.20.950.20">
    <property type="entry name" value="Transmembrane di-heme cytochromes, Chain C"/>
    <property type="match status" value="1"/>
</dbReference>
<accession>A0A554XGD6</accession>
<dbReference type="InterPro" id="IPR016174">
    <property type="entry name" value="Di-haem_cyt_TM"/>
</dbReference>
<feature type="region of interest" description="Disordered" evidence="1">
    <location>
        <begin position="41"/>
        <end position="61"/>
    </location>
</feature>
<keyword evidence="3" id="KW-1185">Reference proteome</keyword>
<evidence type="ECO:0000313" key="3">
    <source>
        <dbReference type="Proteomes" id="UP000318294"/>
    </source>
</evidence>
<protein>
    <submittedName>
        <fullName evidence="2">Formate dehydrogenase, gamma subunit</fullName>
    </submittedName>
</protein>
<dbReference type="GO" id="GO:0022904">
    <property type="term" value="P:respiratory electron transport chain"/>
    <property type="evidence" value="ECO:0007669"/>
    <property type="project" value="InterPro"/>
</dbReference>
<dbReference type="Proteomes" id="UP000318294">
    <property type="component" value="Unassembled WGS sequence"/>
</dbReference>
<organism evidence="2 3">
    <name type="scientific">Tepidimonas charontis</name>
    <dbReference type="NCBI Taxonomy" id="2267262"/>
    <lineage>
        <taxon>Bacteria</taxon>
        <taxon>Pseudomonadati</taxon>
        <taxon>Pseudomonadota</taxon>
        <taxon>Betaproteobacteria</taxon>
        <taxon>Burkholderiales</taxon>
        <taxon>Tepidimonas</taxon>
    </lineage>
</organism>
<comment type="caution">
    <text evidence="2">The sequence shown here is derived from an EMBL/GenBank/DDBJ whole genome shotgun (WGS) entry which is preliminary data.</text>
</comment>
<sequence>MGTIGTEGAYRAMKTGYVDETWAREHHELWYNDIKAGKIPAQRSAAAGSQPTAARATEAQA</sequence>
<proteinExistence type="predicted"/>
<dbReference type="EMBL" id="VJON01000013">
    <property type="protein sequence ID" value="TSE34891.1"/>
    <property type="molecule type" value="Genomic_DNA"/>
</dbReference>
<reference evidence="2 3" key="1">
    <citation type="submission" date="2019-07" db="EMBL/GenBank/DDBJ databases">
        <title>Tepidimonas charontis SPSP-6 draft genome.</title>
        <authorList>
            <person name="Da Costa M.S."/>
            <person name="Froufe H.J.C."/>
            <person name="Egas C."/>
            <person name="Albuquerque L."/>
        </authorList>
    </citation>
    <scope>NUCLEOTIDE SEQUENCE [LARGE SCALE GENOMIC DNA]</scope>
    <source>
        <strain evidence="2 3">SPSP-6</strain>
    </source>
</reference>
<gene>
    <name evidence="2" type="ORF">Tchar_01082</name>
</gene>